<feature type="coiled-coil region" evidence="1">
    <location>
        <begin position="465"/>
        <end position="513"/>
    </location>
</feature>
<feature type="region of interest" description="Disordered" evidence="2">
    <location>
        <begin position="1"/>
        <end position="26"/>
    </location>
</feature>
<reference evidence="3 4" key="1">
    <citation type="submission" date="2020-04" db="EMBL/GenBank/DDBJ databases">
        <title>Perkinsus olseni comparative genomics.</title>
        <authorList>
            <person name="Bogema D.R."/>
        </authorList>
    </citation>
    <scope>NUCLEOTIDE SEQUENCE [LARGE SCALE GENOMIC DNA]</scope>
    <source>
        <strain evidence="3">00978-12</strain>
    </source>
</reference>
<feature type="coiled-coil region" evidence="1">
    <location>
        <begin position="338"/>
        <end position="418"/>
    </location>
</feature>
<dbReference type="EMBL" id="JABANP010000660">
    <property type="protein sequence ID" value="KAF4680013.1"/>
    <property type="molecule type" value="Genomic_DNA"/>
</dbReference>
<organism evidence="3 4">
    <name type="scientific">Perkinsus olseni</name>
    <name type="common">Perkinsus atlanticus</name>
    <dbReference type="NCBI Taxonomy" id="32597"/>
    <lineage>
        <taxon>Eukaryota</taxon>
        <taxon>Sar</taxon>
        <taxon>Alveolata</taxon>
        <taxon>Perkinsozoa</taxon>
        <taxon>Perkinsea</taxon>
        <taxon>Perkinsida</taxon>
        <taxon>Perkinsidae</taxon>
        <taxon>Perkinsus</taxon>
    </lineage>
</organism>
<dbReference type="AlphaFoldDB" id="A0A7J6N7X5"/>
<sequence>MTTSSGGASVLHRRHSSPTLNDKDGSPRVRLARRASFATTADAAGAAVRAAHACEEEREFKQILKAHDRFILLSDKLAGLLKRLALGDTNALLGVDVHRLAEKIGSDFSIIARNLVVTPNPNDPNLPWPSMVAAARRKAEKAERRFKECQLAYLKEISHLRDVNKLEDAQVCTDILQDISFYDSISIPSTPTLRQLVEKIIEEGFKSKVRAWVGHLVHRPGVTREDFYHLPCKDCLSCRARVRELELELAKMERTHRQKVDEMIKEFDDERKLLQQDRHAQNETQVTAAMQASDIANSSSPGEFYSTTTYTDPAAGWLSVFGNDPRATFYNTTTYSSSEQLRRTLQESYAELADLMQTKLSLTTSEKDQAFIERDAMQQNKEEAEGLLSTLEQEVIALEAALRREKRKRDKCEKLLAEQATLYSASNRARQNPAGAWPSGMAATARDPSAPAHRVRFGPDGPEVFKALSENLRDEREENERICDQNGELKEENRKLRLTLNEMQVRLQRVRTTASRSRVARDLNDIIKRSGLEDFVSEEGLPRHNVFSRLYDDAVNRVRKLEALSKKIIQEEARLLNSVFTVHMPGKLHRSKPAAVSNDKLLHTSDGENVIEEAVATFDQEPLTITAPTLARSTTDDVFESTPVQKHKFLFVCEDPEPPAYQMQEISGTPRNNIQSFSSTGRRTRYCFLVPSF</sequence>
<accession>A0A7J6N7X5</accession>
<evidence type="ECO:0000256" key="1">
    <source>
        <dbReference type="SAM" id="Coils"/>
    </source>
</evidence>
<feature type="region of interest" description="Disordered" evidence="2">
    <location>
        <begin position="430"/>
        <end position="461"/>
    </location>
</feature>
<dbReference type="Proteomes" id="UP000541610">
    <property type="component" value="Unassembled WGS sequence"/>
</dbReference>
<feature type="coiled-coil region" evidence="1">
    <location>
        <begin position="235"/>
        <end position="277"/>
    </location>
</feature>
<dbReference type="OrthoDB" id="439560at2759"/>
<evidence type="ECO:0000313" key="4">
    <source>
        <dbReference type="Proteomes" id="UP000541610"/>
    </source>
</evidence>
<evidence type="ECO:0000313" key="3">
    <source>
        <dbReference type="EMBL" id="KAF4680013.1"/>
    </source>
</evidence>
<keyword evidence="1" id="KW-0175">Coiled coil</keyword>
<comment type="caution">
    <text evidence="3">The sequence shown here is derived from an EMBL/GenBank/DDBJ whole genome shotgun (WGS) entry which is preliminary data.</text>
</comment>
<evidence type="ECO:0000256" key="2">
    <source>
        <dbReference type="SAM" id="MobiDB-lite"/>
    </source>
</evidence>
<proteinExistence type="predicted"/>
<gene>
    <name evidence="3" type="ORF">FOZ60_014243</name>
</gene>
<protein>
    <submittedName>
        <fullName evidence="3">Uncharacterized protein</fullName>
    </submittedName>
</protein>
<name>A0A7J6N7X5_PEROL</name>